<dbReference type="InterPro" id="IPR050557">
    <property type="entry name" value="RTX_toxin/Mannuronan_C5-epim"/>
</dbReference>
<dbReference type="Gene3D" id="2.150.10.10">
    <property type="entry name" value="Serralysin-like metalloprotease, C-terminal"/>
    <property type="match status" value="10"/>
</dbReference>
<protein>
    <submittedName>
        <fullName evidence="5">Hemolysin type calcium-binding protein</fullName>
    </submittedName>
</protein>
<dbReference type="PANTHER" id="PTHR38340:SF1">
    <property type="entry name" value="S-LAYER PROTEIN"/>
    <property type="match status" value="1"/>
</dbReference>
<dbReference type="OrthoDB" id="8481600at2"/>
<accession>A0A4Q7ZAP8</accession>
<comment type="caution">
    <text evidence="5">The sequence shown here is derived from an EMBL/GenBank/DDBJ whole genome shotgun (WGS) entry which is preliminary data.</text>
</comment>
<gene>
    <name evidence="5" type="ORF">EV700_0607</name>
</gene>
<dbReference type="PRINTS" id="PR00313">
    <property type="entry name" value="CABNDNGRPT"/>
</dbReference>
<dbReference type="EMBL" id="SHKX01000010">
    <property type="protein sequence ID" value="RZU47640.1"/>
    <property type="molecule type" value="Genomic_DNA"/>
</dbReference>
<dbReference type="PROSITE" id="PS00330">
    <property type="entry name" value="HEMOLYSIN_CALCIUM"/>
    <property type="match status" value="8"/>
</dbReference>
<evidence type="ECO:0000313" key="5">
    <source>
        <dbReference type="EMBL" id="RZU47640.1"/>
    </source>
</evidence>
<evidence type="ECO:0000256" key="4">
    <source>
        <dbReference type="SAM" id="MobiDB-lite"/>
    </source>
</evidence>
<comment type="subcellular location">
    <subcellularLocation>
        <location evidence="1">Secreted</location>
    </subcellularLocation>
</comment>
<dbReference type="InterPro" id="IPR018511">
    <property type="entry name" value="Hemolysin-typ_Ca-bd_CS"/>
</dbReference>
<feature type="region of interest" description="Disordered" evidence="4">
    <location>
        <begin position="535"/>
        <end position="564"/>
    </location>
</feature>
<organism evidence="5 6">
    <name type="scientific">Fluviicoccus keumensis</name>
    <dbReference type="NCBI Taxonomy" id="1435465"/>
    <lineage>
        <taxon>Bacteria</taxon>
        <taxon>Pseudomonadati</taxon>
        <taxon>Pseudomonadota</taxon>
        <taxon>Gammaproteobacteria</taxon>
        <taxon>Moraxellales</taxon>
        <taxon>Moraxellaceae</taxon>
        <taxon>Fluviicoccus</taxon>
    </lineage>
</organism>
<dbReference type="SUPFAM" id="SSF51120">
    <property type="entry name" value="beta-Roll"/>
    <property type="match status" value="11"/>
</dbReference>
<keyword evidence="2" id="KW-0964">Secreted</keyword>
<dbReference type="InterPro" id="IPR001343">
    <property type="entry name" value="Hemolysn_Ca-bd"/>
</dbReference>
<dbReference type="InterPro" id="IPR011049">
    <property type="entry name" value="Serralysin-like_metalloprot_C"/>
</dbReference>
<dbReference type="GO" id="GO:0005509">
    <property type="term" value="F:calcium ion binding"/>
    <property type="evidence" value="ECO:0007669"/>
    <property type="project" value="InterPro"/>
</dbReference>
<dbReference type="Proteomes" id="UP000292423">
    <property type="component" value="Unassembled WGS sequence"/>
</dbReference>
<dbReference type="RefSeq" id="WP_130410864.1">
    <property type="nucleotide sequence ID" value="NZ_SHKX01000010.1"/>
</dbReference>
<dbReference type="Pfam" id="PF00353">
    <property type="entry name" value="HemolysinCabind"/>
    <property type="match status" value="16"/>
</dbReference>
<dbReference type="PANTHER" id="PTHR38340">
    <property type="entry name" value="S-LAYER PROTEIN"/>
    <property type="match status" value="1"/>
</dbReference>
<keyword evidence="3" id="KW-0106">Calcium</keyword>
<reference evidence="5 6" key="1">
    <citation type="submission" date="2019-02" db="EMBL/GenBank/DDBJ databases">
        <title>Genomic Encyclopedia of Type Strains, Phase IV (KMG-IV): sequencing the most valuable type-strain genomes for metagenomic binning, comparative biology and taxonomic classification.</title>
        <authorList>
            <person name="Goeker M."/>
        </authorList>
    </citation>
    <scope>NUCLEOTIDE SEQUENCE [LARGE SCALE GENOMIC DNA]</scope>
    <source>
        <strain evidence="5 6">DSM 105135</strain>
    </source>
</reference>
<proteinExistence type="predicted"/>
<dbReference type="GO" id="GO:0005576">
    <property type="term" value="C:extracellular region"/>
    <property type="evidence" value="ECO:0007669"/>
    <property type="project" value="UniProtKB-SubCell"/>
</dbReference>
<name>A0A4Q7ZAP8_9GAMM</name>
<sequence length="1409" mass="142720">MTDIFGTSGDDTLTGSSGADTLYGYDGNDRLDGLDGADTLIGGLGDDIYTVDALDTVQELAGEGTDTVVTAISYTLGSFLENLVLTGTDAVNGTGNSLDNQLTGNDADNVLDGGAGLDTVILTGRMSDFVFSAGLTGQLTAVASGVTGGTDTLLNVEVLSFNDSTWKVDMTVLGVMTINGSPVDDSFDFSLSQAALVINGGLGSDILTGGGGNDSLYGGSGSDALQGGAGNDLLSGLDSITQSSDTLAGGAGDDTYLIDASDVIQEFSGGGTDTVQVAFSYTLVTNVENGILLGSGDLSLIGNTLNNRLQGNSGANYLAGAQGNDVYVIDALDTVFENFNAGIDTVEAGFSYTLGDNVENLVLTGTGNINGTGNDLDNVLTGNAGSNVLAGGLGNDTYYGDAADTLVENAGEGVDTVHAARNYTLQANFENAVMDSGLALMLTGNELNNVLTGGDGDNTLNGGLGADTMAGGAGNDTYYVDNTADVVQEAANSGQDQIFSSVSLIAASGVENLTLTGTSSLTGVGNSLDNLLTGNSGNNRLSGQDGNDTLDGGVGRDTLEGGQGDDTFMVDSSLDVLVELAGEGYDTVFAAAAITLSANIEKVVLTGTATNATGNAVDNLLIGNASANSLNGLSGNDTLDGGLGNDTYFVDSAGDVVIEQPDAGVDRVYSVLSYTLGSNLEALTLQGSGDINGTGNALSNTVYGNGGNNILTGFEGDDTLNGMEGNDTMDGGLGNDTYYVDSVGDVVIEQTGGGADRVYSLLSYTLGANLETLSLQGTANINGQGNSLSNVIYGNAGDNLLSGLDGDDTLNGQAGNDTLDGGLGNDSYYVDSAGDVVIEQVGSGTDVVYSSLSYTLPANVEVLYLQGRADLGGMGNETSNILYGNAGNNQLFGLDGNDTLFGLAGNDSLYGGNGNDTYYIDSVGDLIVEQVGSGYDWVYSQVGYTLADNVEGLVLQGASDLSGVGNQLSNIITGNKANNVLIGLDGNDTLNGMEGADTLDGGIGNDTYYVDSSGDVVIEMLDAGIDRIYTSISYSLGENLENLIFLGTANLTGDGNELSNSITGNDGDNILTGFAGNDTLNGLSGNDTMDGGLGNDTYFVDSAGDVVIEQPDAGVDRVYSVLSYTLGSNLEALTLQGSGDINGTGNALSNTVYGNGGNNILTGFEGDDTLNGMEGNDTMDGGLGNDTYYVDSVGDVVIEQTGGGADRVYSLLSYTLGANLETLSLQGTANINGQGNSLSNVIYGNAGDNLLSGLDGDDTLNGQAGNDTLDGGLGNDALIGGAGNDTYLLRRGDGVDTVTDTDATAGNSDLLWFNDGTVAHDQIWLRHVGNDLEVSLLGGTTKAVVKGWYASADNRVETIRAGDGLSLSSSSVENLVSAMSSFGSRPGGSTSLTTAEHAALDSVIAANWS</sequence>
<keyword evidence="6" id="KW-1185">Reference proteome</keyword>
<feature type="compositionally biased region" description="Polar residues" evidence="4">
    <location>
        <begin position="535"/>
        <end position="547"/>
    </location>
</feature>
<evidence type="ECO:0000313" key="6">
    <source>
        <dbReference type="Proteomes" id="UP000292423"/>
    </source>
</evidence>
<evidence type="ECO:0000256" key="2">
    <source>
        <dbReference type="ARBA" id="ARBA00022525"/>
    </source>
</evidence>
<evidence type="ECO:0000256" key="3">
    <source>
        <dbReference type="ARBA" id="ARBA00022837"/>
    </source>
</evidence>
<evidence type="ECO:0000256" key="1">
    <source>
        <dbReference type="ARBA" id="ARBA00004613"/>
    </source>
</evidence>